<protein>
    <submittedName>
        <fullName evidence="3">Uncharacterized membrane protein</fullName>
    </submittedName>
</protein>
<dbReference type="OrthoDB" id="1631120at2"/>
<feature type="transmembrane region" description="Helical" evidence="1">
    <location>
        <begin position="37"/>
        <end position="55"/>
    </location>
</feature>
<reference evidence="3 4" key="1">
    <citation type="submission" date="2016-10" db="EMBL/GenBank/DDBJ databases">
        <authorList>
            <person name="Varghese N."/>
            <person name="Submissions S."/>
        </authorList>
    </citation>
    <scope>NUCLEOTIDE SEQUENCE [LARGE SCALE GENOMIC DNA]</scope>
    <source>
        <strain evidence="4">YIM D21,KCTC 23444,ACCC 10710</strain>
    </source>
</reference>
<dbReference type="InterPro" id="IPR007896">
    <property type="entry name" value="BTP_bacteria"/>
</dbReference>
<dbReference type="AlphaFoldDB" id="A0A1I1UTG9"/>
<dbReference type="RefSeq" id="WP_149754867.1">
    <property type="nucleotide sequence ID" value="NZ_FOMS01000002.1"/>
</dbReference>
<keyword evidence="1" id="KW-0472">Membrane</keyword>
<evidence type="ECO:0000313" key="3">
    <source>
        <dbReference type="EMBL" id="SFD74056.1"/>
    </source>
</evidence>
<dbReference type="Proteomes" id="UP000325289">
    <property type="component" value="Unassembled WGS sequence"/>
</dbReference>
<evidence type="ECO:0000256" key="1">
    <source>
        <dbReference type="SAM" id="Phobius"/>
    </source>
</evidence>
<sequence length="141" mass="15809">MRRPLDRIRHAILFEAIALTLVTPATAWIFGIAMHDSFVVIAVGATVAMVWNYVYNLAFDHALVRLGLPLYKTLPLRIGHAILFECGLILALVPFFKLWLGIGAAEAIVMNLGLSAFYTGYALAFNWGYDRLFPLPEWREG</sequence>
<proteinExistence type="predicted"/>
<keyword evidence="1" id="KW-0812">Transmembrane</keyword>
<keyword evidence="1" id="KW-1133">Transmembrane helix</keyword>
<dbReference type="InterPro" id="IPR058208">
    <property type="entry name" value="PACE"/>
</dbReference>
<dbReference type="Pfam" id="PF05232">
    <property type="entry name" value="BTP"/>
    <property type="match status" value="2"/>
</dbReference>
<name>A0A1I1UTG9_9RHOB</name>
<dbReference type="NCBIfam" id="NF033664">
    <property type="entry name" value="PACE_transport"/>
    <property type="match status" value="1"/>
</dbReference>
<gene>
    <name evidence="3" type="ORF">SAMN04515678_102507</name>
</gene>
<feature type="transmembrane region" description="Helical" evidence="1">
    <location>
        <begin position="108"/>
        <end position="129"/>
    </location>
</feature>
<accession>A0A1I1UTG9</accession>
<evidence type="ECO:0000259" key="2">
    <source>
        <dbReference type="Pfam" id="PF05232"/>
    </source>
</evidence>
<feature type="domain" description="Chlorhexidine efflux transporter" evidence="2">
    <location>
        <begin position="3"/>
        <end position="63"/>
    </location>
</feature>
<evidence type="ECO:0000313" key="4">
    <source>
        <dbReference type="Proteomes" id="UP000325289"/>
    </source>
</evidence>
<feature type="transmembrane region" description="Helical" evidence="1">
    <location>
        <begin position="12"/>
        <end position="31"/>
    </location>
</feature>
<dbReference type="EMBL" id="FOMS01000002">
    <property type="protein sequence ID" value="SFD74056.1"/>
    <property type="molecule type" value="Genomic_DNA"/>
</dbReference>
<keyword evidence="4" id="KW-1185">Reference proteome</keyword>
<organism evidence="3 4">
    <name type="scientific">Roseivivax sediminis</name>
    <dbReference type="NCBI Taxonomy" id="936889"/>
    <lineage>
        <taxon>Bacteria</taxon>
        <taxon>Pseudomonadati</taxon>
        <taxon>Pseudomonadota</taxon>
        <taxon>Alphaproteobacteria</taxon>
        <taxon>Rhodobacterales</taxon>
        <taxon>Roseobacteraceae</taxon>
        <taxon>Roseivivax</taxon>
    </lineage>
</organism>
<feature type="domain" description="Chlorhexidine efflux transporter" evidence="2">
    <location>
        <begin position="72"/>
        <end position="134"/>
    </location>
</feature>
<feature type="transmembrane region" description="Helical" evidence="1">
    <location>
        <begin position="76"/>
        <end position="96"/>
    </location>
</feature>